<feature type="binding site" evidence="12">
    <location>
        <position position="372"/>
    </location>
    <ligand>
        <name>Zn(2+)</name>
        <dbReference type="ChEBI" id="CHEBI:29105"/>
        <label>4</label>
    </ligand>
</feature>
<dbReference type="GO" id="GO:0005694">
    <property type="term" value="C:chromosome"/>
    <property type="evidence" value="ECO:0007669"/>
    <property type="project" value="UniProtKB-SubCell"/>
</dbReference>
<dbReference type="SUPFAM" id="SSF54160">
    <property type="entry name" value="Chromo domain-like"/>
    <property type="match status" value="1"/>
</dbReference>
<dbReference type="InterPro" id="IPR007728">
    <property type="entry name" value="Pre-SET_dom"/>
</dbReference>
<feature type="binding site" evidence="12">
    <location>
        <position position="274"/>
    </location>
    <ligand>
        <name>Zn(2+)</name>
        <dbReference type="ChEBI" id="CHEBI:29105"/>
        <label>3</label>
    </ligand>
</feature>
<keyword evidence="3" id="KW-0158">Chromosome</keyword>
<dbReference type="Proteomes" id="UP000605846">
    <property type="component" value="Unassembled WGS sequence"/>
</dbReference>
<dbReference type="GO" id="GO:0140949">
    <property type="term" value="F:histone H3K9 trimethyltransferase activity"/>
    <property type="evidence" value="ECO:0007669"/>
    <property type="project" value="UniProtKB-EC"/>
</dbReference>
<feature type="binding site" evidence="12">
    <location>
        <position position="221"/>
    </location>
    <ligand>
        <name>Zn(2+)</name>
        <dbReference type="ChEBI" id="CHEBI:29105"/>
        <label>1</label>
    </ligand>
</feature>
<evidence type="ECO:0000256" key="12">
    <source>
        <dbReference type="PIRSR" id="PIRSR009343-2"/>
    </source>
</evidence>
<dbReference type="GO" id="GO:0003743">
    <property type="term" value="F:translation initiation factor activity"/>
    <property type="evidence" value="ECO:0007669"/>
    <property type="project" value="UniProtKB-KW"/>
</dbReference>
<keyword evidence="9 11" id="KW-0156">Chromatin regulator</keyword>
<keyword evidence="15" id="KW-0396">Initiation factor</keyword>
<feature type="binding site" evidence="12">
    <location>
        <position position="228"/>
    </location>
    <ligand>
        <name>Zn(2+)</name>
        <dbReference type="ChEBI" id="CHEBI:29105"/>
        <label>1</label>
    </ligand>
</feature>
<feature type="domain" description="Chromo" evidence="13">
    <location>
        <begin position="8"/>
        <end position="68"/>
    </location>
</feature>
<dbReference type="Gene3D" id="2.40.50.40">
    <property type="match status" value="1"/>
</dbReference>
<dbReference type="PANTHER" id="PTHR46223:SF4">
    <property type="entry name" value="HISTONE-LYSINE N-METHYLTRANSFERASE-RELATED"/>
    <property type="match status" value="1"/>
</dbReference>
<feature type="binding site" evidence="12">
    <location>
        <position position="444"/>
    </location>
    <ligand>
        <name>Zn(2+)</name>
        <dbReference type="ChEBI" id="CHEBI:29105"/>
        <label>4</label>
    </ligand>
</feature>
<dbReference type="InterPro" id="IPR000953">
    <property type="entry name" value="Chromo/chromo_shadow_dom"/>
</dbReference>
<organism evidence="15 16">
    <name type="scientific">Apophysomyces ossiformis</name>
    <dbReference type="NCBI Taxonomy" id="679940"/>
    <lineage>
        <taxon>Eukaryota</taxon>
        <taxon>Fungi</taxon>
        <taxon>Fungi incertae sedis</taxon>
        <taxon>Mucoromycota</taxon>
        <taxon>Mucoromycotina</taxon>
        <taxon>Mucoromycetes</taxon>
        <taxon>Mucorales</taxon>
        <taxon>Mucorineae</taxon>
        <taxon>Mucoraceae</taxon>
        <taxon>Apophysomyces</taxon>
    </lineage>
</organism>
<accession>A0A8H7EUN0</accession>
<comment type="catalytic activity">
    <reaction evidence="11">
        <text>L-lysyl(9)-[histone H3] + 3 S-adenosyl-L-methionine = N(6),N(6),N(6)-trimethyl-L-lysyl(9)-[histone H3] + 3 S-adenosyl-L-homocysteine + 3 H(+)</text>
        <dbReference type="Rhea" id="RHEA:60276"/>
        <dbReference type="Rhea" id="RHEA-COMP:15538"/>
        <dbReference type="Rhea" id="RHEA-COMP:15546"/>
        <dbReference type="ChEBI" id="CHEBI:15378"/>
        <dbReference type="ChEBI" id="CHEBI:29969"/>
        <dbReference type="ChEBI" id="CHEBI:57856"/>
        <dbReference type="ChEBI" id="CHEBI:59789"/>
        <dbReference type="ChEBI" id="CHEBI:61961"/>
        <dbReference type="EC" id="2.1.1.355"/>
    </reaction>
</comment>
<evidence type="ECO:0000256" key="1">
    <source>
        <dbReference type="ARBA" id="ARBA00004123"/>
    </source>
</evidence>
<dbReference type="GO" id="GO:0005634">
    <property type="term" value="C:nucleus"/>
    <property type="evidence" value="ECO:0007669"/>
    <property type="project" value="UniProtKB-SubCell"/>
</dbReference>
<evidence type="ECO:0000256" key="3">
    <source>
        <dbReference type="ARBA" id="ARBA00022454"/>
    </source>
</evidence>
<dbReference type="Pfam" id="PF00385">
    <property type="entry name" value="Chromo"/>
    <property type="match status" value="1"/>
</dbReference>
<keyword evidence="10 11" id="KW-0539">Nucleus</keyword>
<protein>
    <recommendedName>
        <fullName evidence="11">Histone-lysine N-methyltransferase</fullName>
        <ecNumber evidence="11">2.1.1.355</ecNumber>
    </recommendedName>
</protein>
<evidence type="ECO:0000256" key="6">
    <source>
        <dbReference type="ARBA" id="ARBA00022691"/>
    </source>
</evidence>
<dbReference type="InterPro" id="IPR011381">
    <property type="entry name" value="H3-K9_MeTrfase_SUV39H1/2-like"/>
</dbReference>
<feature type="binding site" evidence="12">
    <location>
        <position position="268"/>
    </location>
    <ligand>
        <name>Zn(2+)</name>
        <dbReference type="ChEBI" id="CHEBI:29105"/>
        <label>2</label>
    </ligand>
</feature>
<dbReference type="SMART" id="SM00298">
    <property type="entry name" value="CHROMO"/>
    <property type="match status" value="1"/>
</dbReference>
<gene>
    <name evidence="15" type="primary">EIF2G</name>
    <name evidence="15" type="ORF">EC973_003288</name>
</gene>
<feature type="binding site" evidence="12">
    <location>
        <position position="439"/>
    </location>
    <ligand>
        <name>Zn(2+)</name>
        <dbReference type="ChEBI" id="CHEBI:29105"/>
        <label>4</label>
    </ligand>
</feature>
<keyword evidence="5 11" id="KW-0808">Transferase</keyword>
<comment type="subcellular location">
    <subcellularLocation>
        <location evidence="2">Chromosome</location>
    </subcellularLocation>
    <subcellularLocation>
        <location evidence="1 11">Nucleus</location>
    </subcellularLocation>
</comment>
<dbReference type="InterPro" id="IPR001214">
    <property type="entry name" value="SET_dom"/>
</dbReference>
<evidence type="ECO:0000313" key="15">
    <source>
        <dbReference type="EMBL" id="KAF7732541.1"/>
    </source>
</evidence>
<evidence type="ECO:0000256" key="8">
    <source>
        <dbReference type="ARBA" id="ARBA00022833"/>
    </source>
</evidence>
<keyword evidence="15" id="KW-0648">Protein biosynthesis</keyword>
<feature type="binding site" evidence="12">
    <location>
        <position position="270"/>
    </location>
    <ligand>
        <name>Zn(2+)</name>
        <dbReference type="ChEBI" id="CHEBI:29105"/>
        <label>3</label>
    </ligand>
</feature>
<dbReference type="InterPro" id="IPR050973">
    <property type="entry name" value="H3K9_Histone-Lys_N-MTase"/>
</dbReference>
<comment type="similarity">
    <text evidence="11">Belongs to the class V-like SAM-binding methyltransferase superfamily. Histone-lysine methyltransferase family. Suvar3-9 subfamily.</text>
</comment>
<evidence type="ECO:0000256" key="10">
    <source>
        <dbReference type="ARBA" id="ARBA00023242"/>
    </source>
</evidence>
<feature type="binding site" evidence="12">
    <location>
        <position position="264"/>
    </location>
    <ligand>
        <name>Zn(2+)</name>
        <dbReference type="ChEBI" id="CHEBI:29105"/>
        <label>3</label>
    </ligand>
</feature>
<dbReference type="PROSITE" id="PS50280">
    <property type="entry name" value="SET"/>
    <property type="match status" value="1"/>
</dbReference>
<evidence type="ECO:0000256" key="5">
    <source>
        <dbReference type="ARBA" id="ARBA00022679"/>
    </source>
</evidence>
<dbReference type="InterPro" id="IPR023780">
    <property type="entry name" value="Chromo_domain"/>
</dbReference>
<evidence type="ECO:0000256" key="11">
    <source>
        <dbReference type="PIRNR" id="PIRNR009343"/>
    </source>
</evidence>
<dbReference type="SUPFAM" id="SSF82199">
    <property type="entry name" value="SET domain"/>
    <property type="match status" value="1"/>
</dbReference>
<name>A0A8H7EUN0_9FUNG</name>
<dbReference type="Pfam" id="PF00856">
    <property type="entry name" value="SET"/>
    <property type="match status" value="1"/>
</dbReference>
<reference evidence="15" key="1">
    <citation type="submission" date="2020-01" db="EMBL/GenBank/DDBJ databases">
        <title>Genome Sequencing of Three Apophysomyces-Like Fungal Strains Confirms a Novel Fungal Genus in the Mucoromycota with divergent Burkholderia-like Endosymbiotic Bacteria.</title>
        <authorList>
            <person name="Stajich J.E."/>
            <person name="Macias A.M."/>
            <person name="Carter-House D."/>
            <person name="Lovett B."/>
            <person name="Kasson L.R."/>
            <person name="Berry K."/>
            <person name="Grigoriev I."/>
            <person name="Chang Y."/>
            <person name="Spatafora J."/>
            <person name="Kasson M.T."/>
        </authorList>
    </citation>
    <scope>NUCLEOTIDE SEQUENCE</scope>
    <source>
        <strain evidence="15">NRRL A-21654</strain>
    </source>
</reference>
<evidence type="ECO:0000256" key="2">
    <source>
        <dbReference type="ARBA" id="ARBA00004286"/>
    </source>
</evidence>
<keyword evidence="16" id="KW-1185">Reference proteome</keyword>
<sequence length="450" mass="51185">MTLGEDEYYVKRVAGRKYNGKTALYLIEWEGYSLEHNTWEAAENLLSGNDAMIKAFEQQLVQENPNQKSILSVHSKTLLKHTWDPDNNEVNYAESSKSKTRKKEKEVALAPKRPQVLDHEIDGLISRKLVKLRKGESGIEKRVLKKFEKSIKASKEKAQTYNQYPLIDLKPDVKVFKNVNPPVTVVNEVDDEPFPAEFVYVDRLVHAADVPEPDPEFLVGCQDCDTNCRHGSFTSMPESVCHEYSSYNRHGHVTIAPGASITECNQQCCCGPNCYNRVVQRGRKLPLQIFKTKSKGWGVRAMADIKCGKFVEEYTGEVVTNVEGEFRGQIYDKLGYSYLFDMDYAEDNDTPARYTIDSYVLGNASHFFNHSCTPNIGVYAVFYDSAAADYHRLAFFAVRDIKKGEELTFDYTGDRASQQQALEGGSKKLKKTGRFPCHCEESGCRKWIYL</sequence>
<dbReference type="InterPro" id="IPR016197">
    <property type="entry name" value="Chromo-like_dom_sf"/>
</dbReference>
<evidence type="ECO:0000256" key="4">
    <source>
        <dbReference type="ARBA" id="ARBA00022603"/>
    </source>
</evidence>
<dbReference type="GO" id="GO:0008270">
    <property type="term" value="F:zinc ion binding"/>
    <property type="evidence" value="ECO:0007669"/>
    <property type="project" value="UniProtKB-UniRule"/>
</dbReference>
<dbReference type="SMART" id="SM00468">
    <property type="entry name" value="PreSET"/>
    <property type="match status" value="1"/>
</dbReference>
<comment type="caution">
    <text evidence="15">The sequence shown here is derived from an EMBL/GenBank/DDBJ whole genome shotgun (WGS) entry which is preliminary data.</text>
</comment>
<feature type="binding site" evidence="12">
    <location>
        <position position="264"/>
    </location>
    <ligand>
        <name>Zn(2+)</name>
        <dbReference type="ChEBI" id="CHEBI:29105"/>
        <label>2</label>
    </ligand>
</feature>
<evidence type="ECO:0000259" key="13">
    <source>
        <dbReference type="PROSITE" id="PS50013"/>
    </source>
</evidence>
<dbReference type="SMART" id="SM00317">
    <property type="entry name" value="SET"/>
    <property type="match status" value="1"/>
</dbReference>
<dbReference type="PROSITE" id="PS50013">
    <property type="entry name" value="CHROMO_2"/>
    <property type="match status" value="1"/>
</dbReference>
<dbReference type="OrthoDB" id="308383at2759"/>
<dbReference type="EMBL" id="JABAYA010000002">
    <property type="protein sequence ID" value="KAF7732541.1"/>
    <property type="molecule type" value="Genomic_DNA"/>
</dbReference>
<dbReference type="CDD" id="cd00024">
    <property type="entry name" value="CD_CSD"/>
    <property type="match status" value="1"/>
</dbReference>
<evidence type="ECO:0000259" key="14">
    <source>
        <dbReference type="PROSITE" id="PS50280"/>
    </source>
</evidence>
<keyword evidence="6 11" id="KW-0949">S-adenosyl-L-methionine</keyword>
<dbReference type="GO" id="GO:0032259">
    <property type="term" value="P:methylation"/>
    <property type="evidence" value="ECO:0007669"/>
    <property type="project" value="UniProtKB-KW"/>
</dbReference>
<proteinExistence type="inferred from homology"/>
<dbReference type="PANTHER" id="PTHR46223">
    <property type="entry name" value="HISTONE-LYSINE N-METHYLTRANSFERASE SUV39H"/>
    <property type="match status" value="1"/>
</dbReference>
<dbReference type="EC" id="2.1.1.355" evidence="11"/>
<feature type="binding site" evidence="12">
    <location>
        <position position="221"/>
    </location>
    <ligand>
        <name>Zn(2+)</name>
        <dbReference type="ChEBI" id="CHEBI:29105"/>
        <label>2</label>
    </ligand>
</feature>
<keyword evidence="4 11" id="KW-0489">Methyltransferase</keyword>
<evidence type="ECO:0000256" key="7">
    <source>
        <dbReference type="ARBA" id="ARBA00022723"/>
    </source>
</evidence>
<dbReference type="InterPro" id="IPR046341">
    <property type="entry name" value="SET_dom_sf"/>
</dbReference>
<dbReference type="AlphaFoldDB" id="A0A8H7EUN0"/>
<dbReference type="Pfam" id="PF05033">
    <property type="entry name" value="Pre-SET"/>
    <property type="match status" value="1"/>
</dbReference>
<keyword evidence="8 11" id="KW-0862">Zinc</keyword>
<evidence type="ECO:0000313" key="16">
    <source>
        <dbReference type="Proteomes" id="UP000605846"/>
    </source>
</evidence>
<feature type="binding site" evidence="12">
    <location>
        <position position="437"/>
    </location>
    <ligand>
        <name>Zn(2+)</name>
        <dbReference type="ChEBI" id="CHEBI:29105"/>
        <label>4</label>
    </ligand>
</feature>
<keyword evidence="7 11" id="KW-0479">Metal-binding</keyword>
<evidence type="ECO:0000256" key="9">
    <source>
        <dbReference type="ARBA" id="ARBA00022853"/>
    </source>
</evidence>
<feature type="domain" description="SET" evidence="14">
    <location>
        <begin position="285"/>
        <end position="412"/>
    </location>
</feature>
<dbReference type="Gene3D" id="2.170.270.10">
    <property type="entry name" value="SET domain"/>
    <property type="match status" value="1"/>
</dbReference>
<dbReference type="PIRSF" id="PIRSF009343">
    <property type="entry name" value="SUV39_SET"/>
    <property type="match status" value="1"/>
</dbReference>